<accession>A0A2H0X7J1</accession>
<dbReference type="PANTHER" id="PTHR34475">
    <property type="match status" value="1"/>
</dbReference>
<dbReference type="Pfam" id="PF13413">
    <property type="entry name" value="HTH_25"/>
    <property type="match status" value="1"/>
</dbReference>
<name>A0A2H0X7J1_UNCKA</name>
<evidence type="ECO:0000256" key="1">
    <source>
        <dbReference type="SAM" id="Phobius"/>
    </source>
</evidence>
<comment type="caution">
    <text evidence="2">The sequence shown here is derived from an EMBL/GenBank/DDBJ whole genome shotgun (WGS) entry which is preliminary data.</text>
</comment>
<keyword evidence="1" id="KW-0472">Membrane</keyword>
<sequence length="213" mass="24282">MATVGEILKQAREAKQFSLEDASRYTRIHTRFLLALELGDYQLFSSPVHLQGFLKNYARFLGLPADKVLAFYRREHVFKDASIKKSSRKIFGLLGKWWPPTGKKLGFLIFALFCICFLVYLSFQYHRYAGVPNIQIKRPAMGEIVSTELLLIEGTVSKGVQLTLNDQKVPLDAWGNFSLTVNLLEGRNSFHLVARNNLFGKESSSDLLVFYKP</sequence>
<feature type="transmembrane region" description="Helical" evidence="1">
    <location>
        <begin position="105"/>
        <end position="123"/>
    </location>
</feature>
<dbReference type="EMBL" id="PEYW01000021">
    <property type="protein sequence ID" value="PIS20884.1"/>
    <property type="molecule type" value="Genomic_DNA"/>
</dbReference>
<dbReference type="SUPFAM" id="SSF47413">
    <property type="entry name" value="lambda repressor-like DNA-binding domains"/>
    <property type="match status" value="1"/>
</dbReference>
<keyword evidence="1" id="KW-1133">Transmembrane helix</keyword>
<evidence type="ECO:0000313" key="2">
    <source>
        <dbReference type="EMBL" id="PIS20884.1"/>
    </source>
</evidence>
<dbReference type="Proteomes" id="UP000231414">
    <property type="component" value="Unassembled WGS sequence"/>
</dbReference>
<evidence type="ECO:0008006" key="4">
    <source>
        <dbReference type="Google" id="ProtNLM"/>
    </source>
</evidence>
<dbReference type="PANTHER" id="PTHR34475:SF1">
    <property type="entry name" value="CYTOSKELETON PROTEIN RODZ"/>
    <property type="match status" value="1"/>
</dbReference>
<dbReference type="Gene3D" id="2.60.40.10">
    <property type="entry name" value="Immunoglobulins"/>
    <property type="match status" value="1"/>
</dbReference>
<organism evidence="2 3">
    <name type="scientific">candidate division WWE3 bacterium CG08_land_8_20_14_0_20_43_13</name>
    <dbReference type="NCBI Taxonomy" id="1975087"/>
    <lineage>
        <taxon>Bacteria</taxon>
        <taxon>Katanobacteria</taxon>
    </lineage>
</organism>
<reference evidence="3" key="1">
    <citation type="submission" date="2017-09" db="EMBL/GenBank/DDBJ databases">
        <title>Depth-based differentiation of microbial function through sediment-hosted aquifers and enrichment of novel symbionts in the deep terrestrial subsurface.</title>
        <authorList>
            <person name="Probst A.J."/>
            <person name="Ladd B."/>
            <person name="Jarett J.K."/>
            <person name="Geller-Mcgrath D.E."/>
            <person name="Sieber C.M.K."/>
            <person name="Emerson J.B."/>
            <person name="Anantharaman K."/>
            <person name="Thomas B.C."/>
            <person name="Malmstrom R."/>
            <person name="Stieglmeier M."/>
            <person name="Klingl A."/>
            <person name="Woyke T."/>
            <person name="Ryan C.M."/>
            <person name="Banfield J.F."/>
        </authorList>
    </citation>
    <scope>NUCLEOTIDE SEQUENCE [LARGE SCALE GENOMIC DNA]</scope>
</reference>
<dbReference type="InterPro" id="IPR013783">
    <property type="entry name" value="Ig-like_fold"/>
</dbReference>
<gene>
    <name evidence="2" type="ORF">COT52_01455</name>
</gene>
<dbReference type="InterPro" id="IPR001387">
    <property type="entry name" value="Cro/C1-type_HTH"/>
</dbReference>
<protein>
    <recommendedName>
        <fullName evidence="4">HTH cro/C1-type domain-containing protein</fullName>
    </recommendedName>
</protein>
<dbReference type="GO" id="GO:0003677">
    <property type="term" value="F:DNA binding"/>
    <property type="evidence" value="ECO:0007669"/>
    <property type="project" value="InterPro"/>
</dbReference>
<evidence type="ECO:0000313" key="3">
    <source>
        <dbReference type="Proteomes" id="UP000231414"/>
    </source>
</evidence>
<dbReference type="AlphaFoldDB" id="A0A2H0X7J1"/>
<keyword evidence="1" id="KW-0812">Transmembrane</keyword>
<dbReference type="Gene3D" id="1.10.260.40">
    <property type="entry name" value="lambda repressor-like DNA-binding domains"/>
    <property type="match status" value="1"/>
</dbReference>
<proteinExistence type="predicted"/>
<dbReference type="CDD" id="cd00093">
    <property type="entry name" value="HTH_XRE"/>
    <property type="match status" value="1"/>
</dbReference>
<dbReference type="InterPro" id="IPR050400">
    <property type="entry name" value="Bact_Cytoskel_RodZ"/>
</dbReference>
<dbReference type="InterPro" id="IPR010982">
    <property type="entry name" value="Lambda_DNA-bd_dom_sf"/>
</dbReference>